<evidence type="ECO:0000256" key="3">
    <source>
        <dbReference type="ARBA" id="ARBA00023015"/>
    </source>
</evidence>
<reference evidence="8" key="1">
    <citation type="journal article" date="2022" name="bioRxiv">
        <title>Thiovibrio frasassiensisgen. nov., sp. nov., an autotrophic, elemental sulfur disproportionating bacterium isolated from sulfidic karst sediment, and proposal of Thiovibrionaceae fam. nov.</title>
        <authorList>
            <person name="Aronson H."/>
            <person name="Thomas C."/>
            <person name="Bhattacharyya M."/>
            <person name="Eckstein S."/>
            <person name="Jensen S."/>
            <person name="Barco R."/>
            <person name="Macalady J."/>
            <person name="Amend J."/>
        </authorList>
    </citation>
    <scope>NUCLEOTIDE SEQUENCE</scope>
    <source>
        <strain evidence="8">RS19-109</strain>
    </source>
</reference>
<dbReference type="InterPro" id="IPR009057">
    <property type="entry name" value="Homeodomain-like_sf"/>
</dbReference>
<sequence>MDPYSISIIDDEESIRQSVRLALQSQYRVSVFATAEDGIAAMEEGAPDLVLLDIGLPGMNGIEALQAIMARFPEMAVVMITAYEDVQTVVQAMRHGAQDYVVKPLSGEGLLQTIRNAMERVRLRRELFVLQEQCLQEDMPWCLGESGALQGVMELVGMVAKSPDTPVLIMGETGSGKELVARAVHFRSPNFQGPFVAVNCAAIPKELIESELFGYEAGAFSGARPGGKKGLIEEAHGGTLFLDEIGDLLPEAQAKLLRYLDSGEFFRIGAGKSTRVQARIVSATNHNLKEMVECKQFRPELYYRLGVVTIQVPSLNARRADILPLALFFLKRFSIKFGKKVEDISAGARKLLLAHHFVGNVRELKNMIERGVLVSQGRLLEPLDISEPEATGSVMARESCQEGYPPLTPAGFDLEGALHAMERHFIEEALRHAGGNESMAARLLRMNHHTFRYRKKKI</sequence>
<keyword evidence="4" id="KW-0804">Transcription</keyword>
<dbReference type="Gene3D" id="3.40.50.2300">
    <property type="match status" value="1"/>
</dbReference>
<keyword evidence="9" id="KW-1185">Reference proteome</keyword>
<dbReference type="Gene3D" id="1.10.8.60">
    <property type="match status" value="1"/>
</dbReference>
<dbReference type="AlphaFoldDB" id="A0A9X4MER3"/>
<dbReference type="Gene3D" id="3.40.50.300">
    <property type="entry name" value="P-loop containing nucleotide triphosphate hydrolases"/>
    <property type="match status" value="1"/>
</dbReference>
<dbReference type="GO" id="GO:0043565">
    <property type="term" value="F:sequence-specific DNA binding"/>
    <property type="evidence" value="ECO:0007669"/>
    <property type="project" value="InterPro"/>
</dbReference>
<dbReference type="Pfam" id="PF00158">
    <property type="entry name" value="Sigma54_activat"/>
    <property type="match status" value="1"/>
</dbReference>
<dbReference type="InterPro" id="IPR027417">
    <property type="entry name" value="P-loop_NTPase"/>
</dbReference>
<dbReference type="InterPro" id="IPR001789">
    <property type="entry name" value="Sig_transdc_resp-reg_receiver"/>
</dbReference>
<dbReference type="InterPro" id="IPR002078">
    <property type="entry name" value="Sigma_54_int"/>
</dbReference>
<dbReference type="SUPFAM" id="SSF52540">
    <property type="entry name" value="P-loop containing nucleoside triphosphate hydrolases"/>
    <property type="match status" value="1"/>
</dbReference>
<reference evidence="8" key="2">
    <citation type="submission" date="2022-10" db="EMBL/GenBank/DDBJ databases">
        <authorList>
            <person name="Aronson H.S."/>
        </authorList>
    </citation>
    <scope>NUCLEOTIDE SEQUENCE</scope>
    <source>
        <strain evidence="8">RS19-109</strain>
    </source>
</reference>
<evidence type="ECO:0000313" key="9">
    <source>
        <dbReference type="Proteomes" id="UP001154240"/>
    </source>
</evidence>
<protein>
    <submittedName>
        <fullName evidence="8">Sigma-54 dependent transcriptional regulator</fullName>
    </submittedName>
</protein>
<dbReference type="PROSITE" id="PS00675">
    <property type="entry name" value="SIGMA54_INTERACT_1"/>
    <property type="match status" value="1"/>
</dbReference>
<evidence type="ECO:0000256" key="1">
    <source>
        <dbReference type="ARBA" id="ARBA00022741"/>
    </source>
</evidence>
<feature type="domain" description="Sigma-54 factor interaction" evidence="6">
    <location>
        <begin position="142"/>
        <end position="373"/>
    </location>
</feature>
<dbReference type="Gene3D" id="1.10.10.60">
    <property type="entry name" value="Homeodomain-like"/>
    <property type="match status" value="1"/>
</dbReference>
<dbReference type="SMART" id="SM00448">
    <property type="entry name" value="REC"/>
    <property type="match status" value="1"/>
</dbReference>
<dbReference type="FunFam" id="3.40.50.300:FF:000006">
    <property type="entry name" value="DNA-binding transcriptional regulator NtrC"/>
    <property type="match status" value="1"/>
</dbReference>
<dbReference type="PANTHER" id="PTHR32071">
    <property type="entry name" value="TRANSCRIPTIONAL REGULATORY PROTEIN"/>
    <property type="match status" value="1"/>
</dbReference>
<dbReference type="Proteomes" id="UP001154240">
    <property type="component" value="Unassembled WGS sequence"/>
</dbReference>
<dbReference type="PRINTS" id="PR01590">
    <property type="entry name" value="HTHFIS"/>
</dbReference>
<dbReference type="PROSITE" id="PS50045">
    <property type="entry name" value="SIGMA54_INTERACT_4"/>
    <property type="match status" value="1"/>
</dbReference>
<dbReference type="InterPro" id="IPR025662">
    <property type="entry name" value="Sigma_54_int_dom_ATP-bd_1"/>
</dbReference>
<evidence type="ECO:0000256" key="2">
    <source>
        <dbReference type="ARBA" id="ARBA00022840"/>
    </source>
</evidence>
<keyword evidence="1" id="KW-0547">Nucleotide-binding</keyword>
<evidence type="ECO:0000259" key="6">
    <source>
        <dbReference type="PROSITE" id="PS50045"/>
    </source>
</evidence>
<dbReference type="PROSITE" id="PS50110">
    <property type="entry name" value="RESPONSE_REGULATORY"/>
    <property type="match status" value="1"/>
</dbReference>
<dbReference type="InterPro" id="IPR011006">
    <property type="entry name" value="CheY-like_superfamily"/>
</dbReference>
<evidence type="ECO:0000256" key="4">
    <source>
        <dbReference type="ARBA" id="ARBA00023163"/>
    </source>
</evidence>
<proteinExistence type="predicted"/>
<dbReference type="SUPFAM" id="SSF52172">
    <property type="entry name" value="CheY-like"/>
    <property type="match status" value="1"/>
</dbReference>
<dbReference type="EMBL" id="JAPHEH010000001">
    <property type="protein sequence ID" value="MDG4476159.1"/>
    <property type="molecule type" value="Genomic_DNA"/>
</dbReference>
<dbReference type="GO" id="GO:0000160">
    <property type="term" value="P:phosphorelay signal transduction system"/>
    <property type="evidence" value="ECO:0007669"/>
    <property type="project" value="InterPro"/>
</dbReference>
<dbReference type="InterPro" id="IPR025943">
    <property type="entry name" value="Sigma_54_int_dom_ATP-bd_2"/>
</dbReference>
<feature type="modified residue" description="4-aspartylphosphate" evidence="5">
    <location>
        <position position="53"/>
    </location>
</feature>
<evidence type="ECO:0000313" key="8">
    <source>
        <dbReference type="EMBL" id="MDG4476159.1"/>
    </source>
</evidence>
<gene>
    <name evidence="8" type="ORF">OLX77_08325</name>
</gene>
<dbReference type="SUPFAM" id="SSF46689">
    <property type="entry name" value="Homeodomain-like"/>
    <property type="match status" value="1"/>
</dbReference>
<dbReference type="InterPro" id="IPR002197">
    <property type="entry name" value="HTH_Fis"/>
</dbReference>
<organism evidence="8 9">
    <name type="scientific">Thiovibrio frasassiensis</name>
    <dbReference type="NCBI Taxonomy" id="2984131"/>
    <lineage>
        <taxon>Bacteria</taxon>
        <taxon>Pseudomonadati</taxon>
        <taxon>Thermodesulfobacteriota</taxon>
        <taxon>Desulfobulbia</taxon>
        <taxon>Desulfobulbales</taxon>
        <taxon>Thiovibrionaceae</taxon>
        <taxon>Thiovibrio</taxon>
    </lineage>
</organism>
<dbReference type="Pfam" id="PF02954">
    <property type="entry name" value="HTH_8"/>
    <property type="match status" value="1"/>
</dbReference>
<dbReference type="PROSITE" id="PS00676">
    <property type="entry name" value="SIGMA54_INTERACT_2"/>
    <property type="match status" value="1"/>
</dbReference>
<keyword evidence="5" id="KW-0597">Phosphoprotein</keyword>
<feature type="domain" description="Response regulatory" evidence="7">
    <location>
        <begin position="5"/>
        <end position="118"/>
    </location>
</feature>
<dbReference type="Pfam" id="PF00072">
    <property type="entry name" value="Response_reg"/>
    <property type="match status" value="1"/>
</dbReference>
<dbReference type="CDD" id="cd00009">
    <property type="entry name" value="AAA"/>
    <property type="match status" value="1"/>
</dbReference>
<keyword evidence="3" id="KW-0805">Transcription regulation</keyword>
<dbReference type="InterPro" id="IPR058031">
    <property type="entry name" value="AAA_lid_NorR"/>
</dbReference>
<dbReference type="Pfam" id="PF25601">
    <property type="entry name" value="AAA_lid_14"/>
    <property type="match status" value="1"/>
</dbReference>
<evidence type="ECO:0000256" key="5">
    <source>
        <dbReference type="PROSITE-ProRule" id="PRU00169"/>
    </source>
</evidence>
<dbReference type="RefSeq" id="WP_307633129.1">
    <property type="nucleotide sequence ID" value="NZ_JAPHEH010000001.1"/>
</dbReference>
<comment type="caution">
    <text evidence="8">The sequence shown here is derived from an EMBL/GenBank/DDBJ whole genome shotgun (WGS) entry which is preliminary data.</text>
</comment>
<keyword evidence="2" id="KW-0067">ATP-binding</keyword>
<name>A0A9X4MER3_9BACT</name>
<dbReference type="SMART" id="SM00382">
    <property type="entry name" value="AAA"/>
    <property type="match status" value="1"/>
</dbReference>
<evidence type="ECO:0000259" key="7">
    <source>
        <dbReference type="PROSITE" id="PS50110"/>
    </source>
</evidence>
<dbReference type="InterPro" id="IPR003593">
    <property type="entry name" value="AAA+_ATPase"/>
</dbReference>
<dbReference type="GO" id="GO:0006355">
    <property type="term" value="P:regulation of DNA-templated transcription"/>
    <property type="evidence" value="ECO:0007669"/>
    <property type="project" value="InterPro"/>
</dbReference>
<dbReference type="GO" id="GO:0005524">
    <property type="term" value="F:ATP binding"/>
    <property type="evidence" value="ECO:0007669"/>
    <property type="project" value="UniProtKB-KW"/>
</dbReference>
<accession>A0A9X4MER3</accession>